<protein>
    <submittedName>
        <fullName evidence="2">Zinc finger MYM-type protein 1</fullName>
    </submittedName>
</protein>
<dbReference type="Pfam" id="PF14291">
    <property type="entry name" value="DUF4371"/>
    <property type="match status" value="1"/>
</dbReference>
<sequence>MSCSSRFSFAHSKEPTGRPRLAGYIASCRVFEPTCRTPKKKIFVRDPLVWLLGAPVTNLKNKRGVIGTCTMELDKQPPQHLQVDQPAISFQETMSNKIEDGTSDDNELPKSLIPTIGMEFASIEEAYHFYNDYALQVGFSVRKNLDRKNKSNVVTMKCFTCNREGKSRERSPTKALPKFKRPEIRIGCNAHMKINICSKGSYKVILTDQDFAMSKAIKNVLPDTTHRLCVWHMYQNAAKHLSSVFSGSKSFKSDFSHCVYDCEDEAEFLLAWEEMLRKYDLSTNNWLANIFKIREKWALVYGRQVFCADMISTQRKYSPHTNRAYCLPCFLFSTKPNGKPGSDTFIVSGFQNWRKVSGGKDCVFLSHMGKDSNSAHNFAVSCCENFKNKMGHIETVIEKQTEKEVKEARLRLKASIDSIKWLTFQACAFRGHDESCESKNQGNFLEMIKLLASYNEEVNQVVLENAPKNAKYTSPLIQKQILHIMARKVQVAIREEIGNEKFCLIVDESRDESKKEQMAIVVRFVDKEGFIRERFLDLIHVKDTTSLTLKNAIASALSNNGLSICRIRGQGYDGATSREVHEVHNFFQNVNFVINVVSASPKRHDELQAQQAEEIIRQIDLGELDTGRGANQIGTLQRPGDTRWSSHFKAISSLLKMFDASTSVLRSIATDRSVPYASRGDAGFGVKLLLSFDFVFILHLMKDIMAITDVLCQTLQLKSLDILNAVHLLSSTKALLQELRDHGWEPLLDKVKLFCTKHEIEIPDMNKRFVDLIRSRSKKDNTTVEHHYRVDIFNVTIDQQLQEISGRFSEQSTELLTLSAGLDPRQVKSFSIENACKLAEKFYPADFTSQEKALLECQLRHYEIDMRNSPVLKDSSSLADLCHRLVESGKSAVYPLVDRLLRLTATLPVSTATTERAFSAMKLVKTALRNKMGDEFLRDYMLVYIEKEIANKITSDEIIAEFDFLGNHRSKFK</sequence>
<dbReference type="SMART" id="SM00597">
    <property type="entry name" value="ZnF_TTF"/>
    <property type="match status" value="1"/>
</dbReference>
<dbReference type="InterPro" id="IPR055298">
    <property type="entry name" value="AtLOH3-like"/>
</dbReference>
<comment type="caution">
    <text evidence="2">The sequence shown here is derived from an EMBL/GenBank/DDBJ whole genome shotgun (WGS) entry which is preliminary data.</text>
</comment>
<accession>A0A833R9S0</accession>
<dbReference type="Pfam" id="PF05699">
    <property type="entry name" value="Dimer_Tnp_hAT"/>
    <property type="match status" value="1"/>
</dbReference>
<dbReference type="GO" id="GO:0046983">
    <property type="term" value="F:protein dimerization activity"/>
    <property type="evidence" value="ECO:0007669"/>
    <property type="project" value="InterPro"/>
</dbReference>
<reference evidence="2" key="1">
    <citation type="submission" date="2020-01" db="EMBL/GenBank/DDBJ databases">
        <title>Genome sequence of Kobresia littledalei, the first chromosome-level genome in the family Cyperaceae.</title>
        <authorList>
            <person name="Qu G."/>
        </authorList>
    </citation>
    <scope>NUCLEOTIDE SEQUENCE</scope>
    <source>
        <strain evidence="2">C.B.Clarke</strain>
        <tissue evidence="2">Leaf</tissue>
    </source>
</reference>
<keyword evidence="3" id="KW-1185">Reference proteome</keyword>
<dbReference type="Pfam" id="PF03101">
    <property type="entry name" value="FAR1"/>
    <property type="match status" value="1"/>
</dbReference>
<dbReference type="AlphaFoldDB" id="A0A833R9S0"/>
<feature type="domain" description="TTF-type" evidence="1">
    <location>
        <begin position="300"/>
        <end position="399"/>
    </location>
</feature>
<dbReference type="PANTHER" id="PTHR11697:SF230">
    <property type="entry name" value="ZINC FINGER, MYM DOMAIN CONTAINING 1"/>
    <property type="match status" value="1"/>
</dbReference>
<evidence type="ECO:0000313" key="3">
    <source>
        <dbReference type="Proteomes" id="UP000623129"/>
    </source>
</evidence>
<gene>
    <name evidence="2" type="ORF">FCM35_KLT18171</name>
</gene>
<dbReference type="Proteomes" id="UP000623129">
    <property type="component" value="Unassembled WGS sequence"/>
</dbReference>
<name>A0A833R9S0_9POAL</name>
<dbReference type="SUPFAM" id="SSF53098">
    <property type="entry name" value="Ribonuclease H-like"/>
    <property type="match status" value="1"/>
</dbReference>
<dbReference type="InterPro" id="IPR025398">
    <property type="entry name" value="DUF4371"/>
</dbReference>
<dbReference type="OrthoDB" id="662465at2759"/>
<evidence type="ECO:0000313" key="2">
    <source>
        <dbReference type="EMBL" id="KAF3337584.1"/>
    </source>
</evidence>
<organism evidence="2 3">
    <name type="scientific">Carex littledalei</name>
    <dbReference type="NCBI Taxonomy" id="544730"/>
    <lineage>
        <taxon>Eukaryota</taxon>
        <taxon>Viridiplantae</taxon>
        <taxon>Streptophyta</taxon>
        <taxon>Embryophyta</taxon>
        <taxon>Tracheophyta</taxon>
        <taxon>Spermatophyta</taxon>
        <taxon>Magnoliopsida</taxon>
        <taxon>Liliopsida</taxon>
        <taxon>Poales</taxon>
        <taxon>Cyperaceae</taxon>
        <taxon>Cyperoideae</taxon>
        <taxon>Cariceae</taxon>
        <taxon>Carex</taxon>
        <taxon>Carex subgen. Euthyceras</taxon>
    </lineage>
</organism>
<dbReference type="EMBL" id="SWLB01000006">
    <property type="protein sequence ID" value="KAF3337584.1"/>
    <property type="molecule type" value="Genomic_DNA"/>
</dbReference>
<dbReference type="InterPro" id="IPR008906">
    <property type="entry name" value="HATC_C_dom"/>
</dbReference>
<dbReference type="PANTHER" id="PTHR11697">
    <property type="entry name" value="GENERAL TRANSCRIPTION FACTOR 2-RELATED ZINC FINGER PROTEIN"/>
    <property type="match status" value="1"/>
</dbReference>
<evidence type="ECO:0000259" key="1">
    <source>
        <dbReference type="SMART" id="SM00597"/>
    </source>
</evidence>
<proteinExistence type="predicted"/>
<dbReference type="InterPro" id="IPR012337">
    <property type="entry name" value="RNaseH-like_sf"/>
</dbReference>
<dbReference type="InterPro" id="IPR004330">
    <property type="entry name" value="FAR1_DNA_bnd_dom"/>
</dbReference>
<dbReference type="InterPro" id="IPR006580">
    <property type="entry name" value="Znf_TTF"/>
</dbReference>